<gene>
    <name evidence="9" type="primary">infB</name>
</gene>
<organism evidence="9">
    <name type="scientific">Balbiania investiens</name>
    <dbReference type="NCBI Taxonomy" id="111861"/>
    <lineage>
        <taxon>Eukaryota</taxon>
        <taxon>Rhodophyta</taxon>
        <taxon>Florideophyceae</taxon>
        <taxon>Nemaliophycidae</taxon>
        <taxon>Balbianiales</taxon>
        <taxon>Balbianiaceae</taxon>
        <taxon>Balbiania</taxon>
    </lineage>
</organism>
<dbReference type="InterPro" id="IPR036925">
    <property type="entry name" value="TIF_IF2_dom3_sf"/>
</dbReference>
<dbReference type="PANTHER" id="PTHR43381">
    <property type="entry name" value="TRANSLATION INITIATION FACTOR IF-2-RELATED"/>
    <property type="match status" value="1"/>
</dbReference>
<evidence type="ECO:0000313" key="9">
    <source>
        <dbReference type="EMBL" id="QBX88655.1"/>
    </source>
</evidence>
<evidence type="ECO:0000256" key="3">
    <source>
        <dbReference type="ARBA" id="ARBA00022741"/>
    </source>
</evidence>
<dbReference type="GO" id="GO:0005737">
    <property type="term" value="C:cytoplasm"/>
    <property type="evidence" value="ECO:0007669"/>
    <property type="project" value="TreeGrafter"/>
</dbReference>
<dbReference type="PROSITE" id="PS51722">
    <property type="entry name" value="G_TR_2"/>
    <property type="match status" value="1"/>
</dbReference>
<feature type="domain" description="Tr-type G" evidence="8">
    <location>
        <begin position="266"/>
        <end position="445"/>
    </location>
</feature>
<dbReference type="FunFam" id="3.40.50.300:FF:000019">
    <property type="entry name" value="Translation initiation factor IF-2"/>
    <property type="match status" value="1"/>
</dbReference>
<dbReference type="Pfam" id="PF22042">
    <property type="entry name" value="EF-G_D2"/>
    <property type="match status" value="1"/>
</dbReference>
<dbReference type="GeneID" id="40138813"/>
<dbReference type="FunFam" id="2.40.30.10:FF:000008">
    <property type="entry name" value="Translation initiation factor IF-2"/>
    <property type="match status" value="1"/>
</dbReference>
<dbReference type="GO" id="GO:0003743">
    <property type="term" value="F:translation initiation factor activity"/>
    <property type="evidence" value="ECO:0007669"/>
    <property type="project" value="UniProtKB-KW"/>
</dbReference>
<evidence type="ECO:0000256" key="6">
    <source>
        <dbReference type="ARBA" id="ARBA00025162"/>
    </source>
</evidence>
<evidence type="ECO:0000256" key="4">
    <source>
        <dbReference type="ARBA" id="ARBA00022917"/>
    </source>
</evidence>
<dbReference type="InterPro" id="IPR027417">
    <property type="entry name" value="P-loop_NTPase"/>
</dbReference>
<evidence type="ECO:0000256" key="1">
    <source>
        <dbReference type="ARBA" id="ARBA00007733"/>
    </source>
</evidence>
<dbReference type="PANTHER" id="PTHR43381:SF5">
    <property type="entry name" value="TR-TYPE G DOMAIN-CONTAINING PROTEIN"/>
    <property type="match status" value="1"/>
</dbReference>
<dbReference type="CDD" id="cd03702">
    <property type="entry name" value="IF2_mtIF2_II"/>
    <property type="match status" value="1"/>
</dbReference>
<dbReference type="PRINTS" id="PR00315">
    <property type="entry name" value="ELONGATNFCT"/>
</dbReference>
<keyword evidence="9" id="KW-0934">Plastid</keyword>
<reference evidence="9" key="1">
    <citation type="journal article" date="2019" name="Phycologia">
        <title>Chloroplast and mitochondrial genomes of Balbiania investiens (Balbianiales, Nemaliophycidae).</title>
        <authorList>
            <person name="Evans J.R."/>
            <person name="StAmour N."/>
            <person name="Verbruggen H."/>
            <person name="Salomaki E.D."/>
            <person name="Vis M.L."/>
        </authorList>
    </citation>
    <scope>NUCLEOTIDE SEQUENCE</scope>
</reference>
<dbReference type="AlphaFoldDB" id="A0A4D6BLN8"/>
<evidence type="ECO:0000259" key="8">
    <source>
        <dbReference type="PROSITE" id="PS51722"/>
    </source>
</evidence>
<evidence type="ECO:0000256" key="7">
    <source>
        <dbReference type="ARBA" id="ARBA00044105"/>
    </source>
</evidence>
<dbReference type="InterPro" id="IPR009000">
    <property type="entry name" value="Transl_B-barrel_sf"/>
</dbReference>
<dbReference type="HAMAP" id="MF_00100_B">
    <property type="entry name" value="IF_2_B"/>
    <property type="match status" value="1"/>
</dbReference>
<dbReference type="Gene3D" id="3.40.50.300">
    <property type="entry name" value="P-loop containing nucleotide triphosphate hydrolases"/>
    <property type="match status" value="1"/>
</dbReference>
<comment type="function">
    <text evidence="6">One of the essential components for the initiation of protein synthesis. Protects formylmethionyl-tRNA from spontaneous hydrolysis and promotes its binding to the 30S ribosomal subunits. Also involved in the hydrolysis of GTP during the formation of the 70S ribosomal complex.</text>
</comment>
<keyword evidence="4" id="KW-0648">Protein biosynthesis</keyword>
<name>A0A4D6BLN8_9FLOR</name>
<dbReference type="NCBIfam" id="TIGR00487">
    <property type="entry name" value="IF-2"/>
    <property type="match status" value="1"/>
</dbReference>
<dbReference type="EMBL" id="MH026108">
    <property type="protein sequence ID" value="QBX88655.1"/>
    <property type="molecule type" value="Genomic_DNA"/>
</dbReference>
<evidence type="ECO:0000256" key="5">
    <source>
        <dbReference type="ARBA" id="ARBA00023134"/>
    </source>
</evidence>
<keyword evidence="3" id="KW-0547">Nucleotide-binding</keyword>
<dbReference type="InterPro" id="IPR006847">
    <property type="entry name" value="IF2_N"/>
</dbReference>
<dbReference type="SUPFAM" id="SSF50447">
    <property type="entry name" value="Translation proteins"/>
    <property type="match status" value="2"/>
</dbReference>
<dbReference type="CDD" id="cd03692">
    <property type="entry name" value="mtIF2_IVc"/>
    <property type="match status" value="1"/>
</dbReference>
<evidence type="ECO:0000256" key="2">
    <source>
        <dbReference type="ARBA" id="ARBA00022540"/>
    </source>
</evidence>
<proteinExistence type="inferred from homology"/>
<dbReference type="Pfam" id="PF04760">
    <property type="entry name" value="IF2_N"/>
    <property type="match status" value="1"/>
</dbReference>
<accession>A0A4D6BLN8</accession>
<dbReference type="SUPFAM" id="SSF52540">
    <property type="entry name" value="P-loop containing nucleoside triphosphate hydrolases"/>
    <property type="match status" value="1"/>
</dbReference>
<dbReference type="NCBIfam" id="TIGR00231">
    <property type="entry name" value="small_GTP"/>
    <property type="match status" value="1"/>
</dbReference>
<protein>
    <recommendedName>
        <fullName evidence="7">Translation initiation factor IF-2, chloroplastic</fullName>
    </recommendedName>
</protein>
<dbReference type="Pfam" id="PF00009">
    <property type="entry name" value="GTP_EFTU"/>
    <property type="match status" value="1"/>
</dbReference>
<dbReference type="SUPFAM" id="SSF52156">
    <property type="entry name" value="Initiation factor IF2/eIF5b, domain 3"/>
    <property type="match status" value="1"/>
</dbReference>
<geneLocation type="plastid" evidence="9"/>
<dbReference type="GO" id="GO:0003924">
    <property type="term" value="F:GTPase activity"/>
    <property type="evidence" value="ECO:0007669"/>
    <property type="project" value="InterPro"/>
</dbReference>
<dbReference type="InterPro" id="IPR000178">
    <property type="entry name" value="TF_IF2_bacterial-like"/>
</dbReference>
<dbReference type="InterPro" id="IPR053905">
    <property type="entry name" value="EF-G-like_DII"/>
</dbReference>
<keyword evidence="2 9" id="KW-0396">Initiation factor</keyword>
<dbReference type="PROSITE" id="PS01176">
    <property type="entry name" value="IF2"/>
    <property type="match status" value="1"/>
</dbReference>
<dbReference type="CDD" id="cd01887">
    <property type="entry name" value="IF2_eIF5B"/>
    <property type="match status" value="1"/>
</dbReference>
<dbReference type="InterPro" id="IPR044145">
    <property type="entry name" value="IF2_II"/>
</dbReference>
<dbReference type="InterPro" id="IPR005225">
    <property type="entry name" value="Small_GTP-bd"/>
</dbReference>
<dbReference type="Gene3D" id="3.40.50.10050">
    <property type="entry name" value="Translation initiation factor IF- 2, domain 3"/>
    <property type="match status" value="1"/>
</dbReference>
<dbReference type="GO" id="GO:0005525">
    <property type="term" value="F:GTP binding"/>
    <property type="evidence" value="ECO:0007669"/>
    <property type="project" value="UniProtKB-KW"/>
</dbReference>
<comment type="similarity">
    <text evidence="1">Belongs to the TRAFAC class translation factor GTPase superfamily. Classic translation factor GTPase family. IF-2 subfamily.</text>
</comment>
<dbReference type="Pfam" id="PF11987">
    <property type="entry name" value="IF-2"/>
    <property type="match status" value="1"/>
</dbReference>
<dbReference type="Gene3D" id="2.40.30.10">
    <property type="entry name" value="Translation factors"/>
    <property type="match status" value="2"/>
</dbReference>
<dbReference type="RefSeq" id="YP_009628872.1">
    <property type="nucleotide sequence ID" value="NC_042171.1"/>
</dbReference>
<keyword evidence="5" id="KW-0342">GTP-binding</keyword>
<dbReference type="InterPro" id="IPR000795">
    <property type="entry name" value="T_Tr_GTP-bd_dom"/>
</dbReference>
<dbReference type="FunFam" id="3.40.50.10050:FF:000001">
    <property type="entry name" value="Translation initiation factor IF-2"/>
    <property type="match status" value="1"/>
</dbReference>
<dbReference type="InterPro" id="IPR023115">
    <property type="entry name" value="TIF_IF2_dom3"/>
</dbReference>
<sequence length="774" mass="86562">MNINQNYQITRTIFFLPRLAAEHEIDANWLKLKNPKIIHSKRPNNNTFNTPKPVSQLDAVLNNDTDDLAMYRVDKKGKNHNKATDILDTKKNKSKVKKKLRTKIHINEEDDNLDSSYIGSIKQAKSLELSIMRPPKPLKKKTIASKILTSSRKNLNHLKNSIYQEKTNIDQINSEKESTIFIDNPLTIQDLSILLKLPEAAIIKWLFLQGVSVTMNQMIDVPMAKSVAKHYGFILTDNLILENNLENNKVKYASSVKDDNPELFIKRSPIVTLFGHVDHGKTTLLNTIRKINESTIEAGGITQSINAYELQIDDVHTKVQEQVIFLDTPGHKAFTAMRRRGAQVTDVGVLVVAADDNLQPQSIEAIKHLQNHKLPFVVAINKIDKSGADISAVKASLVEYGIIEKDSGGNIPIVEVSGLANINIEILLQHILTQAKLQNLQANPKVLASGTILDSHLDRTKGPISHILIQNGTLSIGYYIVVDNVMSKIRAIVSRQGNKVMKAGPSSVVEIWGLTDVLTSGSLFSTAKDEREAKNQLFQQSKTKHLAYTNQHKLNTRITFDSSIRQKEHSGTKQINLILKTDAQGSIEAIIDAFTNIPQSKVQLNLIYIGVGEIRESDIQLASVSKSTIISFNIVPTNNIKTLASKAKVNIHYFAVIYEMIDYIQESMLQLVEIEYSEYIIGHAQVETVFIVSKGSVAGCKVLSGKLKHRASIRVLRDDKILYTGKIDSLKRVKEDIAEISVGNECGVLSIDFDSWQKKDRIEAYESIPKIKEL</sequence>
<dbReference type="InterPro" id="IPR015760">
    <property type="entry name" value="TIF_IF2"/>
</dbReference>